<keyword evidence="3" id="KW-1185">Reference proteome</keyword>
<evidence type="ECO:0000256" key="1">
    <source>
        <dbReference type="SAM" id="MobiDB-lite"/>
    </source>
</evidence>
<evidence type="ECO:0000313" key="2">
    <source>
        <dbReference type="EMBL" id="KPI90770.1"/>
    </source>
</evidence>
<feature type="compositionally biased region" description="Low complexity" evidence="1">
    <location>
        <begin position="305"/>
        <end position="318"/>
    </location>
</feature>
<dbReference type="OrthoDB" id="243665at2759"/>
<feature type="region of interest" description="Disordered" evidence="1">
    <location>
        <begin position="304"/>
        <end position="334"/>
    </location>
</feature>
<feature type="region of interest" description="Disordered" evidence="1">
    <location>
        <begin position="622"/>
        <end position="645"/>
    </location>
</feature>
<feature type="region of interest" description="Disordered" evidence="1">
    <location>
        <begin position="148"/>
        <end position="178"/>
    </location>
</feature>
<name>A0A0N1PE27_LEPSE</name>
<dbReference type="OMA" id="VSLATWW"/>
<feature type="region of interest" description="Disordered" evidence="1">
    <location>
        <begin position="28"/>
        <end position="55"/>
    </location>
</feature>
<dbReference type="Proteomes" id="UP000038009">
    <property type="component" value="Unassembled WGS sequence"/>
</dbReference>
<organism evidence="2 3">
    <name type="scientific">Leptomonas seymouri</name>
    <dbReference type="NCBI Taxonomy" id="5684"/>
    <lineage>
        <taxon>Eukaryota</taxon>
        <taxon>Discoba</taxon>
        <taxon>Euglenozoa</taxon>
        <taxon>Kinetoplastea</taxon>
        <taxon>Metakinetoplastina</taxon>
        <taxon>Trypanosomatida</taxon>
        <taxon>Trypanosomatidae</taxon>
        <taxon>Leishmaniinae</taxon>
        <taxon>Leptomonas</taxon>
    </lineage>
</organism>
<evidence type="ECO:0000313" key="3">
    <source>
        <dbReference type="Proteomes" id="UP000038009"/>
    </source>
</evidence>
<comment type="caution">
    <text evidence="2">The sequence shown here is derived from an EMBL/GenBank/DDBJ whole genome shotgun (WGS) entry which is preliminary data.</text>
</comment>
<proteinExistence type="predicted"/>
<feature type="region of interest" description="Disordered" evidence="1">
    <location>
        <begin position="1248"/>
        <end position="1276"/>
    </location>
</feature>
<feature type="compositionally biased region" description="Polar residues" evidence="1">
    <location>
        <begin position="622"/>
        <end position="644"/>
    </location>
</feature>
<feature type="region of interest" description="Disordered" evidence="1">
    <location>
        <begin position="752"/>
        <end position="792"/>
    </location>
</feature>
<sequence>MRRLAIHKPKWCKSLPSALLGTRCQASTKSSPYRKSGAAKAHRAPAHTAKTPRPFIEGEQGVADGALNLDTAHPTPSAQKLSSASSSGLLDILHYSADKVQQLANVFTGVSDEITLTTSKTAITGGCTLSSGAKNIEAQLRLPSHQTAKRFVRPRARESSRSRHLSAKRGASLAAEQRSKSRNTNAVLIQNWSSVLLSFTEVPATAKLVKDLLSVQTSLAPSQSPTDPCSSRLACTVSEHEILSTLLSASRLHWQITTHATASLLLSPSDAPPAEVLHILCVLASALEASVRSWREAEMVRAQRRNGAASAASRRGGATETQPRSHGMDEGEPGAMDAVQKLKECRRTCVTEYNHLFTELLTLMSTALTAYNGQQQDSSTDLPVRVDALLSAMISFLRIFDICTANAEEAFNAALCGKEKDISSGDVSAMMSIQSGLLQQLCVEASETAARMKSSPSSLTESSRFSSDELPLLQSYAATASSFRKQLINLQAKLKVLPRSAAGQSCVQGVISTVSVFCIAILREAIAVEVSAVHAAEPATSDDTREEDETCLQHQSVGLSSNEKVLLASHTGALLAMLHPQAHVPRAAQASLQYRTTSTALSVFLSSLWRYSAEVQSARSLRVRTSSHSASTDASGISTESKGNAPSSAALVSSASRFWEQHPAQVALLLKCHYDLLAVSSELLPVALGTASAQTSSSTTTDLSWVVPYFSRVVRNGMALQMDATLLAAAHLGLETAAPRSPDTPLEKVIASRLKSRRMKKSPSSATGRGDIGVARPAAGGSQGSADAPGELTSIGDQTCAKMEVLRDQWAQVLRLSGGVRVACCETLYRAVVGIAALCAEDRSAEARFLGSHRSAHAPQSSSSPAPLNSSSAHRTSHPAVGLIQAVSRLFFCIPRTEYLLGLYTDASLSAEAAVEQSRRVYVACSGVFLWLRELSPSFGSHFTSGAAAQVPPVPTDSAAAKDGVEAWLACGTTKSNALEAAFFLTYLLYHWPPLACAHHQQPLQPQPRRRGSTPCKDAHEHVSALMRVQFADGVAVAMSPTPVDFLISSTNAESYVAETLFFLQHDTASLLRHLRTTDRFHHFSGLKKDKTMLMEEEALQHRHVASTLAVVMAYQRQPTFVWMPLEAAQEIVFELRYFPGLLAPVVSETPTVAVTGLRREGEDVTVGHGESVVREYPNVRVGSITCTFVRAHGYLVRRLHVLSGILREYRSLLIQSSSPHDEEALPTASSPPGAGAPTLAEVEQLRGMEKTSAAPDSLSRHLSANARHSPQEERHRRNNYRWAHMWATMLREEFARLPAEMEGTPKWATGVLRTMERMELVMYDTHRQGLFFNVVRAQQEFQLQRRVQSHRMEQLPCSVTPSRAGDSDSDVELEALHETAENAKDQQIVREVRVTRVSTRTPIGVALDSNGCVLRVQQTVSTPVVGTAGEEPQVETEAKASYGDTEDVASPFAVALAHCSDGMIDPAEVIGRRIVAVDGVAVRSGREVAMQVKDKKMFVLTVEE</sequence>
<accession>A0A0N1PE27</accession>
<gene>
    <name evidence="2" type="ORF">ABL78_0003</name>
</gene>
<feature type="compositionally biased region" description="Low complexity" evidence="1">
    <location>
        <begin position="857"/>
        <end position="874"/>
    </location>
</feature>
<dbReference type="VEuPathDB" id="TriTrypDB:Lsey_0001_0030"/>
<feature type="region of interest" description="Disordered" evidence="1">
    <location>
        <begin position="851"/>
        <end position="874"/>
    </location>
</feature>
<dbReference type="EMBL" id="LJSK01000001">
    <property type="protein sequence ID" value="KPI90770.1"/>
    <property type="molecule type" value="Genomic_DNA"/>
</dbReference>
<reference evidence="2 3" key="1">
    <citation type="journal article" date="2015" name="PLoS Pathog.">
        <title>Leptomonas seymouri: Adaptations to the Dixenous Life Cycle Analyzed by Genome Sequencing, Transcriptome Profiling and Co-infection with Leishmania donovani.</title>
        <authorList>
            <person name="Kraeva N."/>
            <person name="Butenko A."/>
            <person name="Hlavacova J."/>
            <person name="Kostygov A."/>
            <person name="Myskova J."/>
            <person name="Grybchuk D."/>
            <person name="Lestinova T."/>
            <person name="Votypka J."/>
            <person name="Volf P."/>
            <person name="Opperdoes F."/>
            <person name="Flegontov P."/>
            <person name="Lukes J."/>
            <person name="Yurchenko V."/>
        </authorList>
    </citation>
    <scope>NUCLEOTIDE SEQUENCE [LARGE SCALE GENOMIC DNA]</scope>
    <source>
        <strain evidence="2 3">ATCC 30220</strain>
    </source>
</reference>
<protein>
    <submittedName>
        <fullName evidence="2">Uncharacterized protein</fullName>
    </submittedName>
</protein>